<sequence length="120" mass="12940">MVIRRIFAVVLFVPCIAISLILYLVGLVLSLAATALSMCSKILLPIASIVTLFYLGAIYFLYKDGVPINEILFGLAGIVVMDVVLLLPVFFAELVPSLFGNISAVINRVPNLLWGGGELD</sequence>
<evidence type="ECO:0000256" key="1">
    <source>
        <dbReference type="SAM" id="Phobius"/>
    </source>
</evidence>
<dbReference type="AlphaFoldDB" id="A0ABD5F5B9"/>
<feature type="transmembrane region" description="Helical" evidence="1">
    <location>
        <begin position="42"/>
        <end position="62"/>
    </location>
</feature>
<comment type="caution">
    <text evidence="2">The sequence shown here is derived from an EMBL/GenBank/DDBJ whole genome shotgun (WGS) entry which is preliminary data.</text>
</comment>
<evidence type="ECO:0000313" key="2">
    <source>
        <dbReference type="EMBL" id="MDT2512890.1"/>
    </source>
</evidence>
<keyword evidence="1" id="KW-0812">Transmembrane</keyword>
<name>A0ABD5F5B9_ENTAV</name>
<organism evidence="2 3">
    <name type="scientific">Enterococcus avium</name>
    <name type="common">Streptococcus avium</name>
    <dbReference type="NCBI Taxonomy" id="33945"/>
    <lineage>
        <taxon>Bacteria</taxon>
        <taxon>Bacillati</taxon>
        <taxon>Bacillota</taxon>
        <taxon>Bacilli</taxon>
        <taxon>Lactobacillales</taxon>
        <taxon>Enterococcaceae</taxon>
        <taxon>Enterococcus</taxon>
    </lineage>
</organism>
<keyword evidence="1" id="KW-1133">Transmembrane helix</keyword>
<protein>
    <submittedName>
        <fullName evidence="2">Uncharacterized protein</fullName>
    </submittedName>
</protein>
<keyword evidence="1" id="KW-0472">Membrane</keyword>
<proteinExistence type="predicted"/>
<dbReference type="EMBL" id="JARPWY010000002">
    <property type="protein sequence ID" value="MDT2512890.1"/>
    <property type="molecule type" value="Genomic_DNA"/>
</dbReference>
<feature type="transmembrane region" description="Helical" evidence="1">
    <location>
        <begin position="71"/>
        <end position="91"/>
    </location>
</feature>
<evidence type="ECO:0000313" key="3">
    <source>
        <dbReference type="Proteomes" id="UP001264335"/>
    </source>
</evidence>
<feature type="transmembrane region" description="Helical" evidence="1">
    <location>
        <begin position="7"/>
        <end position="36"/>
    </location>
</feature>
<dbReference type="Proteomes" id="UP001264335">
    <property type="component" value="Unassembled WGS sequence"/>
</dbReference>
<dbReference type="RefSeq" id="WP_070505061.1">
    <property type="nucleotide sequence ID" value="NZ_CABGUH010000035.1"/>
</dbReference>
<gene>
    <name evidence="2" type="ORF">P7D79_01465</name>
</gene>
<accession>A0ABD5F5B9</accession>
<reference evidence="2 3" key="1">
    <citation type="submission" date="2023-03" db="EMBL/GenBank/DDBJ databases">
        <authorList>
            <person name="Shen W."/>
            <person name="Cai J."/>
        </authorList>
    </citation>
    <scope>NUCLEOTIDE SEQUENCE [LARGE SCALE GENOMIC DNA]</scope>
    <source>
        <strain evidence="2 3">Y2</strain>
    </source>
</reference>